<sequence>MTKIFHCAVILLFLCFTAGTAQAQSADSLLVVDDIQFDLKEFHVDKAKNELVINLFAISYSTDPREYKMNTFSTQILDQKKQPHFFSSIQMGNVRINFEDKQNYLHYLLEEDKPVDIQVIVKDWKKTDKPVSIKLVFESSEEEGKFLEVPILLNK</sequence>
<feature type="chain" id="PRO_5016761952" evidence="1">
    <location>
        <begin position="24"/>
        <end position="155"/>
    </location>
</feature>
<gene>
    <name evidence="2" type="ORF">DCO56_15235</name>
</gene>
<keyword evidence="1" id="KW-0732">Signal</keyword>
<dbReference type="OrthoDB" id="713534at2"/>
<comment type="caution">
    <text evidence="2">The sequence shown here is derived from an EMBL/GenBank/DDBJ whole genome shotgun (WGS) entry which is preliminary data.</text>
</comment>
<reference evidence="2 3" key="1">
    <citation type="submission" date="2018-04" db="EMBL/GenBank/DDBJ databases">
        <title>Sphingobacterium sp. M46 Genome.</title>
        <authorList>
            <person name="Cheng J."/>
            <person name="Li Y."/>
        </authorList>
    </citation>
    <scope>NUCLEOTIDE SEQUENCE [LARGE SCALE GENOMIC DNA]</scope>
    <source>
        <strain evidence="2 3">M46</strain>
    </source>
</reference>
<accession>A0A363NR91</accession>
<dbReference type="EMBL" id="QCXX01000004">
    <property type="protein sequence ID" value="PUV23289.1"/>
    <property type="molecule type" value="Genomic_DNA"/>
</dbReference>
<proteinExistence type="predicted"/>
<name>A0A363NR91_9SPHI</name>
<keyword evidence="3" id="KW-1185">Reference proteome</keyword>
<evidence type="ECO:0000256" key="1">
    <source>
        <dbReference type="SAM" id="SignalP"/>
    </source>
</evidence>
<feature type="signal peptide" evidence="1">
    <location>
        <begin position="1"/>
        <end position="23"/>
    </location>
</feature>
<evidence type="ECO:0000313" key="3">
    <source>
        <dbReference type="Proteomes" id="UP000250831"/>
    </source>
</evidence>
<evidence type="ECO:0000313" key="2">
    <source>
        <dbReference type="EMBL" id="PUV23289.1"/>
    </source>
</evidence>
<protein>
    <submittedName>
        <fullName evidence="2">Uncharacterized protein</fullName>
    </submittedName>
</protein>
<dbReference type="RefSeq" id="WP_108634646.1">
    <property type="nucleotide sequence ID" value="NZ_QCXX01000004.1"/>
</dbReference>
<organism evidence="2 3">
    <name type="scientific">Sphingobacterium athyrii</name>
    <dbReference type="NCBI Taxonomy" id="2152717"/>
    <lineage>
        <taxon>Bacteria</taxon>
        <taxon>Pseudomonadati</taxon>
        <taxon>Bacteroidota</taxon>
        <taxon>Sphingobacteriia</taxon>
        <taxon>Sphingobacteriales</taxon>
        <taxon>Sphingobacteriaceae</taxon>
        <taxon>Sphingobacterium</taxon>
    </lineage>
</organism>
<dbReference type="AlphaFoldDB" id="A0A363NR91"/>
<dbReference type="Proteomes" id="UP000250831">
    <property type="component" value="Unassembled WGS sequence"/>
</dbReference>